<evidence type="ECO:0000313" key="2">
    <source>
        <dbReference type="Proteomes" id="UP000557739"/>
    </source>
</evidence>
<keyword evidence="2" id="KW-1185">Reference proteome</keyword>
<accession>A0A7W9EHW6</accession>
<protein>
    <recommendedName>
        <fullName evidence="3">Tetratricopeptide repeat-containing protein</fullName>
    </recommendedName>
</protein>
<sequence length="287" mass="31230">MIFSLLAAAAVQTGAPPPPPPLHGGPAPMTCPVGGETFAPYRATHYSTYGQRPDGRPYSYMPMPLPIPECPTNKLVVFDDFTSAEVETLAALIAGSDYAALVGRENAYYRGFWLAGRLQRPAGIRLGLLNAAIWAEAPGRGGPARGDPARAARYRETLVREVERLSPDEAAQDRLWLQVRATNALRELGRFDAAERMRVRTRALAATIPDAAGTTYLDRLAPVIARRDASVEPLDMIPEIEAARVCVDEVDLSNLDRSICARPEVQASIRTYRGISEKLAPRPPASR</sequence>
<reference evidence="1 2" key="1">
    <citation type="submission" date="2020-08" db="EMBL/GenBank/DDBJ databases">
        <title>Genomic Encyclopedia of Type Strains, Phase IV (KMG-IV): sequencing the most valuable type-strain genomes for metagenomic binning, comparative biology and taxonomic classification.</title>
        <authorList>
            <person name="Goeker M."/>
        </authorList>
    </citation>
    <scope>NUCLEOTIDE SEQUENCE [LARGE SCALE GENOMIC DNA]</scope>
    <source>
        <strain evidence="1 2">DSM 27244</strain>
    </source>
</reference>
<comment type="caution">
    <text evidence="1">The sequence shown here is derived from an EMBL/GenBank/DDBJ whole genome shotgun (WGS) entry which is preliminary data.</text>
</comment>
<gene>
    <name evidence="1" type="ORF">FHR19_000675</name>
</gene>
<dbReference type="EMBL" id="JACIJJ010000001">
    <property type="protein sequence ID" value="MBB5697350.1"/>
    <property type="molecule type" value="Genomic_DNA"/>
</dbReference>
<name>A0A7W9EHW6_9SPHN</name>
<dbReference type="Proteomes" id="UP000557739">
    <property type="component" value="Unassembled WGS sequence"/>
</dbReference>
<evidence type="ECO:0008006" key="3">
    <source>
        <dbReference type="Google" id="ProtNLM"/>
    </source>
</evidence>
<dbReference type="AlphaFoldDB" id="A0A7W9EHW6"/>
<evidence type="ECO:0000313" key="1">
    <source>
        <dbReference type="EMBL" id="MBB5697350.1"/>
    </source>
</evidence>
<proteinExistence type="predicted"/>
<organism evidence="1 2">
    <name type="scientific">Sphingomonas yantingensis</name>
    <dbReference type="NCBI Taxonomy" id="1241761"/>
    <lineage>
        <taxon>Bacteria</taxon>
        <taxon>Pseudomonadati</taxon>
        <taxon>Pseudomonadota</taxon>
        <taxon>Alphaproteobacteria</taxon>
        <taxon>Sphingomonadales</taxon>
        <taxon>Sphingomonadaceae</taxon>
        <taxon>Sphingomonas</taxon>
    </lineage>
</organism>
<dbReference type="RefSeq" id="WP_184024294.1">
    <property type="nucleotide sequence ID" value="NZ_JACIJJ010000001.1"/>
</dbReference>